<dbReference type="Pfam" id="PF00069">
    <property type="entry name" value="Pkinase"/>
    <property type="match status" value="1"/>
</dbReference>
<evidence type="ECO:0000256" key="4">
    <source>
        <dbReference type="ARBA" id="ARBA00022729"/>
    </source>
</evidence>
<dbReference type="InterPro" id="IPR051343">
    <property type="entry name" value="G-type_lectin_kinases/EP1-like"/>
</dbReference>
<dbReference type="GO" id="GO:0005524">
    <property type="term" value="F:ATP binding"/>
    <property type="evidence" value="ECO:0007669"/>
    <property type="project" value="UniProtKB-UniRule"/>
</dbReference>
<evidence type="ECO:0000256" key="11">
    <source>
        <dbReference type="SAM" id="Coils"/>
    </source>
</evidence>
<gene>
    <name evidence="16" type="ORF">RND81_02G100200</name>
</gene>
<evidence type="ECO:0000256" key="8">
    <source>
        <dbReference type="ARBA" id="ARBA00047899"/>
    </source>
</evidence>
<feature type="compositionally biased region" description="Polar residues" evidence="12">
    <location>
        <begin position="186"/>
        <end position="195"/>
    </location>
</feature>
<keyword evidence="6" id="KW-0418">Kinase</keyword>
<keyword evidence="17" id="KW-1185">Reference proteome</keyword>
<dbReference type="FunFam" id="3.30.200.20:FF:000178">
    <property type="entry name" value="serine/threonine-protein kinase PBS1-like"/>
    <property type="match status" value="1"/>
</dbReference>
<evidence type="ECO:0000256" key="7">
    <source>
        <dbReference type="ARBA" id="ARBA00022840"/>
    </source>
</evidence>
<evidence type="ECO:0000256" key="12">
    <source>
        <dbReference type="SAM" id="MobiDB-lite"/>
    </source>
</evidence>
<feature type="coiled-coil region" evidence="11">
    <location>
        <begin position="111"/>
        <end position="140"/>
    </location>
</feature>
<evidence type="ECO:0000256" key="9">
    <source>
        <dbReference type="ARBA" id="ARBA00048679"/>
    </source>
</evidence>
<keyword evidence="4 14" id="KW-0732">Signal</keyword>
<dbReference type="EC" id="2.7.11.1" evidence="1"/>
<feature type="chain" id="PRO_5043643198" description="non-specific serine/threonine protein kinase" evidence="14">
    <location>
        <begin position="24"/>
        <end position="530"/>
    </location>
</feature>
<keyword evidence="13" id="KW-0812">Transmembrane</keyword>
<sequence length="530" mass="60417">MKIMRLTLQLLVIFLHVFTTVSSYNSDDFVTQALACRGCKFYMRVSVGGVPIQVGAPPETSSSGKAPNVGAVVGLTLLLVLILVVGFVYVYRNRRSPIPNPENTLQQQQQQHQLQLQLQQQQQQQQLLLQQQRRQQQQQQKPIGEEARQQENKEMIEVKVEGKGKEVDDLDKVTQSRKRGREENKQAFQDENNCGSEPKRGRELIGGKIWEVPKEVKEFEKKQVGEVVIEQENYSGLPKKYTYKYLMSMTNNFNRDNKIGGGGFGIVYKGTLKNGTLVAVKCLKYGGEINDFKNEVDALSEADHSNLVKLIGYCDEGIIRILVYEYMKNRSLDKWIFRSSSKHQRSLTWPQLKNVIKGIAQGLVYLHDQCEKRVLHRDLKPPNVLLDDNKNAKLCDFGLAKLLNKDQNSTSAPWVGTEWYVAPEVKKGRISDKVDVYSFGVVMLEVMFGKIYPNLVTRDRINNTEEVKLDYLINNLSDDMKKDGKEIETYGMLAKVCLREKPGDRLPMSLVLAVIHDIEAKFNGQKPEDT</sequence>
<evidence type="ECO:0000256" key="5">
    <source>
        <dbReference type="ARBA" id="ARBA00022741"/>
    </source>
</evidence>
<accession>A0AAW1ML33</accession>
<keyword evidence="5 10" id="KW-0547">Nucleotide-binding</keyword>
<name>A0AAW1ML33_SAPOF</name>
<protein>
    <recommendedName>
        <fullName evidence="1">non-specific serine/threonine protein kinase</fullName>
        <ecNumber evidence="1">2.7.11.1</ecNumber>
    </recommendedName>
</protein>
<feature type="compositionally biased region" description="Basic and acidic residues" evidence="12">
    <location>
        <begin position="158"/>
        <end position="185"/>
    </location>
</feature>
<evidence type="ECO:0000256" key="6">
    <source>
        <dbReference type="ARBA" id="ARBA00022777"/>
    </source>
</evidence>
<feature type="region of interest" description="Disordered" evidence="12">
    <location>
        <begin position="158"/>
        <end position="200"/>
    </location>
</feature>
<dbReference type="PROSITE" id="PS00108">
    <property type="entry name" value="PROTEIN_KINASE_ST"/>
    <property type="match status" value="1"/>
</dbReference>
<dbReference type="Gene3D" id="3.30.200.20">
    <property type="entry name" value="Phosphorylase Kinase, domain 1"/>
    <property type="match status" value="1"/>
</dbReference>
<dbReference type="FunFam" id="1.10.510.10:FF:001023">
    <property type="entry name" value="Os07g0541700 protein"/>
    <property type="match status" value="1"/>
</dbReference>
<keyword evidence="7 10" id="KW-0067">ATP-binding</keyword>
<proteinExistence type="predicted"/>
<dbReference type="PANTHER" id="PTHR47976:SF30">
    <property type="entry name" value="RECEPTOR-LIKE SERINE_THREONINE-PROTEIN KINASE"/>
    <property type="match status" value="1"/>
</dbReference>
<dbReference type="SMART" id="SM00220">
    <property type="entry name" value="S_TKc"/>
    <property type="match status" value="1"/>
</dbReference>
<evidence type="ECO:0000313" key="16">
    <source>
        <dbReference type="EMBL" id="KAK9749068.1"/>
    </source>
</evidence>
<feature type="signal peptide" evidence="14">
    <location>
        <begin position="1"/>
        <end position="23"/>
    </location>
</feature>
<comment type="catalytic activity">
    <reaction evidence="8">
        <text>L-threonyl-[protein] + ATP = O-phospho-L-threonyl-[protein] + ADP + H(+)</text>
        <dbReference type="Rhea" id="RHEA:46608"/>
        <dbReference type="Rhea" id="RHEA-COMP:11060"/>
        <dbReference type="Rhea" id="RHEA-COMP:11605"/>
        <dbReference type="ChEBI" id="CHEBI:15378"/>
        <dbReference type="ChEBI" id="CHEBI:30013"/>
        <dbReference type="ChEBI" id="CHEBI:30616"/>
        <dbReference type="ChEBI" id="CHEBI:61977"/>
        <dbReference type="ChEBI" id="CHEBI:456216"/>
        <dbReference type="EC" id="2.7.11.1"/>
    </reaction>
</comment>
<comment type="caution">
    <text evidence="16">The sequence shown here is derived from an EMBL/GenBank/DDBJ whole genome shotgun (WGS) entry which is preliminary data.</text>
</comment>
<evidence type="ECO:0000256" key="13">
    <source>
        <dbReference type="SAM" id="Phobius"/>
    </source>
</evidence>
<evidence type="ECO:0000256" key="3">
    <source>
        <dbReference type="ARBA" id="ARBA00022679"/>
    </source>
</evidence>
<keyword evidence="13" id="KW-0472">Membrane</keyword>
<dbReference type="EMBL" id="JBDFQZ010000002">
    <property type="protein sequence ID" value="KAK9749068.1"/>
    <property type="molecule type" value="Genomic_DNA"/>
</dbReference>
<dbReference type="PROSITE" id="PS50011">
    <property type="entry name" value="PROTEIN_KINASE_DOM"/>
    <property type="match status" value="1"/>
</dbReference>
<dbReference type="AlphaFoldDB" id="A0AAW1ML33"/>
<evidence type="ECO:0000313" key="17">
    <source>
        <dbReference type="Proteomes" id="UP001443914"/>
    </source>
</evidence>
<dbReference type="Gene3D" id="1.10.510.10">
    <property type="entry name" value="Transferase(Phosphotransferase) domain 1"/>
    <property type="match status" value="1"/>
</dbReference>
<comment type="catalytic activity">
    <reaction evidence="9">
        <text>L-seryl-[protein] + ATP = O-phospho-L-seryl-[protein] + ADP + H(+)</text>
        <dbReference type="Rhea" id="RHEA:17989"/>
        <dbReference type="Rhea" id="RHEA-COMP:9863"/>
        <dbReference type="Rhea" id="RHEA-COMP:11604"/>
        <dbReference type="ChEBI" id="CHEBI:15378"/>
        <dbReference type="ChEBI" id="CHEBI:29999"/>
        <dbReference type="ChEBI" id="CHEBI:30616"/>
        <dbReference type="ChEBI" id="CHEBI:83421"/>
        <dbReference type="ChEBI" id="CHEBI:456216"/>
        <dbReference type="EC" id="2.7.11.1"/>
    </reaction>
</comment>
<dbReference type="SUPFAM" id="SSF56112">
    <property type="entry name" value="Protein kinase-like (PK-like)"/>
    <property type="match status" value="1"/>
</dbReference>
<evidence type="ECO:0000256" key="1">
    <source>
        <dbReference type="ARBA" id="ARBA00012513"/>
    </source>
</evidence>
<dbReference type="PANTHER" id="PTHR47976">
    <property type="entry name" value="G-TYPE LECTIN S-RECEPTOR-LIKE SERINE/THREONINE-PROTEIN KINASE SD2-5"/>
    <property type="match status" value="1"/>
</dbReference>
<keyword evidence="3" id="KW-0808">Transferase</keyword>
<keyword evidence="2" id="KW-0723">Serine/threonine-protein kinase</keyword>
<reference evidence="16" key="1">
    <citation type="submission" date="2024-03" db="EMBL/GenBank/DDBJ databases">
        <title>WGS assembly of Saponaria officinalis var. Norfolk2.</title>
        <authorList>
            <person name="Jenkins J."/>
            <person name="Shu S."/>
            <person name="Grimwood J."/>
            <person name="Barry K."/>
            <person name="Goodstein D."/>
            <person name="Schmutz J."/>
            <person name="Leebens-Mack J."/>
            <person name="Osbourn A."/>
        </authorList>
    </citation>
    <scope>NUCLEOTIDE SEQUENCE [LARGE SCALE GENOMIC DNA]</scope>
    <source>
        <strain evidence="16">JIC</strain>
    </source>
</reference>
<evidence type="ECO:0000256" key="2">
    <source>
        <dbReference type="ARBA" id="ARBA00022527"/>
    </source>
</evidence>
<feature type="domain" description="Protein kinase" evidence="15">
    <location>
        <begin position="253"/>
        <end position="519"/>
    </location>
</feature>
<evidence type="ECO:0000256" key="10">
    <source>
        <dbReference type="PROSITE-ProRule" id="PRU10141"/>
    </source>
</evidence>
<dbReference type="PROSITE" id="PS00107">
    <property type="entry name" value="PROTEIN_KINASE_ATP"/>
    <property type="match status" value="1"/>
</dbReference>
<dbReference type="InterPro" id="IPR000719">
    <property type="entry name" value="Prot_kinase_dom"/>
</dbReference>
<evidence type="ECO:0000259" key="15">
    <source>
        <dbReference type="PROSITE" id="PS50011"/>
    </source>
</evidence>
<feature type="transmembrane region" description="Helical" evidence="13">
    <location>
        <begin position="69"/>
        <end position="91"/>
    </location>
</feature>
<organism evidence="16 17">
    <name type="scientific">Saponaria officinalis</name>
    <name type="common">Common soapwort</name>
    <name type="synonym">Lychnis saponaria</name>
    <dbReference type="NCBI Taxonomy" id="3572"/>
    <lineage>
        <taxon>Eukaryota</taxon>
        <taxon>Viridiplantae</taxon>
        <taxon>Streptophyta</taxon>
        <taxon>Embryophyta</taxon>
        <taxon>Tracheophyta</taxon>
        <taxon>Spermatophyta</taxon>
        <taxon>Magnoliopsida</taxon>
        <taxon>eudicotyledons</taxon>
        <taxon>Gunneridae</taxon>
        <taxon>Pentapetalae</taxon>
        <taxon>Caryophyllales</taxon>
        <taxon>Caryophyllaceae</taxon>
        <taxon>Caryophylleae</taxon>
        <taxon>Saponaria</taxon>
    </lineage>
</organism>
<evidence type="ECO:0000256" key="14">
    <source>
        <dbReference type="SAM" id="SignalP"/>
    </source>
</evidence>
<dbReference type="InterPro" id="IPR008271">
    <property type="entry name" value="Ser/Thr_kinase_AS"/>
</dbReference>
<keyword evidence="11" id="KW-0175">Coiled coil</keyword>
<dbReference type="Proteomes" id="UP001443914">
    <property type="component" value="Unassembled WGS sequence"/>
</dbReference>
<dbReference type="InterPro" id="IPR017441">
    <property type="entry name" value="Protein_kinase_ATP_BS"/>
</dbReference>
<keyword evidence="13" id="KW-1133">Transmembrane helix</keyword>
<dbReference type="GO" id="GO:0004674">
    <property type="term" value="F:protein serine/threonine kinase activity"/>
    <property type="evidence" value="ECO:0007669"/>
    <property type="project" value="UniProtKB-KW"/>
</dbReference>
<dbReference type="InterPro" id="IPR011009">
    <property type="entry name" value="Kinase-like_dom_sf"/>
</dbReference>
<feature type="binding site" evidence="10">
    <location>
        <position position="281"/>
    </location>
    <ligand>
        <name>ATP</name>
        <dbReference type="ChEBI" id="CHEBI:30616"/>
    </ligand>
</feature>